<dbReference type="EMBL" id="JAJODE010000039">
    <property type="protein sequence ID" value="MCD4839737.1"/>
    <property type="molecule type" value="Genomic_DNA"/>
</dbReference>
<accession>A0ABS8QKH9</accession>
<evidence type="ECO:0000256" key="2">
    <source>
        <dbReference type="SAM" id="MobiDB-lite"/>
    </source>
</evidence>
<reference evidence="3 4" key="1">
    <citation type="journal article" date="2023" name="Antonie Van Leeuwenhoek">
        <title>Unveiling the genomic potential of a novel thermostable glycoside hydrolases producing Neobacillus sedimentimangrovi UE25.</title>
        <authorList>
            <person name="Ejaz U."/>
            <person name="Saleem F."/>
            <person name="Rashid R."/>
            <person name="Hasan K.A."/>
            <person name="Syed M.N."/>
            <person name="Sohail M."/>
        </authorList>
    </citation>
    <scope>NUCLEOTIDE SEQUENCE [LARGE SCALE GENOMIC DNA]</scope>
    <source>
        <strain evidence="3 4">UE25</strain>
    </source>
</reference>
<evidence type="ECO:0000313" key="4">
    <source>
        <dbReference type="Proteomes" id="UP001162836"/>
    </source>
</evidence>
<name>A0ABS8QKH9_9BACI</name>
<gene>
    <name evidence="3" type="ORF">LRS37_12845</name>
</gene>
<dbReference type="Proteomes" id="UP001162836">
    <property type="component" value="Unassembled WGS sequence"/>
</dbReference>
<feature type="region of interest" description="Disordered" evidence="2">
    <location>
        <begin position="1"/>
        <end position="31"/>
    </location>
</feature>
<sequence length="194" mass="22669">MEQNKEKIEGQENQKETKTYTEEEVQKLLQSETDKRVTQALKTAQEKWQKEYEAKLEQERSEAEKLAKMTEQERLLAEFEKQKKAFEEEKKQFLKAQLEMQTVKELSALGLPTDFSKFVMADNAETIKTNIDTFKTYWEQAIEKAVNEKLQGTTPKVSTKTGGSITKEQFKKMTIAEKTALFNEDPDLYYSLRD</sequence>
<keyword evidence="4" id="KW-1185">Reference proteome</keyword>
<protein>
    <submittedName>
        <fullName evidence="3">DUF4355 domain-containing protein</fullName>
    </submittedName>
</protein>
<comment type="caution">
    <text evidence="3">The sequence shown here is derived from an EMBL/GenBank/DDBJ whole genome shotgun (WGS) entry which is preliminary data.</text>
</comment>
<proteinExistence type="predicted"/>
<evidence type="ECO:0000313" key="3">
    <source>
        <dbReference type="EMBL" id="MCD4839737.1"/>
    </source>
</evidence>
<dbReference type="InterPro" id="IPR025580">
    <property type="entry name" value="Gp46"/>
</dbReference>
<dbReference type="RefSeq" id="WP_231315085.1">
    <property type="nucleotide sequence ID" value="NZ_JAJODE010000039.1"/>
</dbReference>
<organism evidence="3 4">
    <name type="scientific">Neobacillus sedimentimangrovi</name>
    <dbReference type="NCBI Taxonomy" id="2699460"/>
    <lineage>
        <taxon>Bacteria</taxon>
        <taxon>Bacillati</taxon>
        <taxon>Bacillota</taxon>
        <taxon>Bacilli</taxon>
        <taxon>Bacillales</taxon>
        <taxon>Bacillaceae</taxon>
        <taxon>Neobacillus</taxon>
    </lineage>
</organism>
<feature type="coiled-coil region" evidence="1">
    <location>
        <begin position="49"/>
        <end position="97"/>
    </location>
</feature>
<dbReference type="Pfam" id="PF14265">
    <property type="entry name" value="DUF4355"/>
    <property type="match status" value="1"/>
</dbReference>
<evidence type="ECO:0000256" key="1">
    <source>
        <dbReference type="SAM" id="Coils"/>
    </source>
</evidence>
<keyword evidence="1" id="KW-0175">Coiled coil</keyword>